<dbReference type="Gene3D" id="1.25.40.10">
    <property type="entry name" value="Tetratricopeptide repeat domain"/>
    <property type="match status" value="1"/>
</dbReference>
<comment type="caution">
    <text evidence="2">The sequence shown here is derived from an EMBL/GenBank/DDBJ whole genome shotgun (WGS) entry which is preliminary data.</text>
</comment>
<dbReference type="PROSITE" id="PS50005">
    <property type="entry name" value="TPR"/>
    <property type="match status" value="1"/>
</dbReference>
<evidence type="ECO:0000313" key="3">
    <source>
        <dbReference type="Proteomes" id="UP001291687"/>
    </source>
</evidence>
<dbReference type="Proteomes" id="UP001291687">
    <property type="component" value="Unassembled WGS sequence"/>
</dbReference>
<dbReference type="InterPro" id="IPR011990">
    <property type="entry name" value="TPR-like_helical_dom_sf"/>
</dbReference>
<dbReference type="SUPFAM" id="SSF48452">
    <property type="entry name" value="TPR-like"/>
    <property type="match status" value="1"/>
</dbReference>
<gene>
    <name evidence="2" type="ORF">Megvenef_00362</name>
</gene>
<proteinExistence type="predicted"/>
<accession>A0ABU5NB71</accession>
<dbReference type="InterPro" id="IPR019734">
    <property type="entry name" value="TPR_rpt"/>
</dbReference>
<dbReference type="EMBL" id="JARJFB010000015">
    <property type="protein sequence ID" value="MEA0970401.1"/>
    <property type="molecule type" value="Genomic_DNA"/>
</dbReference>
<name>A0ABU5NB71_9RICK</name>
<reference evidence="2 3" key="1">
    <citation type="submission" date="2023-03" db="EMBL/GenBank/DDBJ databases">
        <title>Host association and intracellularity evolved multiple times independently in the Rickettsiales.</title>
        <authorList>
            <person name="Castelli M."/>
            <person name="Nardi T."/>
            <person name="Gammuto L."/>
            <person name="Bellinzona G."/>
            <person name="Sabaneyeva E."/>
            <person name="Potekhin A."/>
            <person name="Serra V."/>
            <person name="Petroni G."/>
            <person name="Sassera D."/>
        </authorList>
    </citation>
    <scope>NUCLEOTIDE SEQUENCE [LARGE SCALE GENOMIC DNA]</scope>
    <source>
        <strain evidence="2 3">Sr 2-6</strain>
    </source>
</reference>
<organism evidence="2 3">
    <name type="scientific">Candidatus Megaera venefica</name>
    <dbReference type="NCBI Taxonomy" id="2055910"/>
    <lineage>
        <taxon>Bacteria</taxon>
        <taxon>Pseudomonadati</taxon>
        <taxon>Pseudomonadota</taxon>
        <taxon>Alphaproteobacteria</taxon>
        <taxon>Rickettsiales</taxon>
        <taxon>Rickettsiaceae</taxon>
        <taxon>Candidatus Megaera</taxon>
    </lineage>
</organism>
<keyword evidence="3" id="KW-1185">Reference proteome</keyword>
<protein>
    <submittedName>
        <fullName evidence="2">Tetratricopeptide domain-contaning protein</fullName>
    </submittedName>
</protein>
<evidence type="ECO:0000256" key="1">
    <source>
        <dbReference type="PROSITE-ProRule" id="PRU00339"/>
    </source>
</evidence>
<keyword evidence="1" id="KW-0802">TPR repeat</keyword>
<dbReference type="RefSeq" id="WP_322776304.1">
    <property type="nucleotide sequence ID" value="NZ_JARJFB010000015.1"/>
</dbReference>
<sequence length="304" mass="33869">MKKSFKEVGAQRELIEYHFRVGNKHFEQENYELAIKHFSSLHELVPTEILCTEKLAESHFLQAQSIEPDGITDLELAIVHFEKAYEFMPTNYIYTYSLATALFELGRTLLAEGDSFGEEAGQALVHFKKVHALVPFADQPEGIYNKSLAEAHSLCGIALLELGAGDLSSQSLWSEMFVHLKTAYTLFPTNATYARTLAEGQYDFAQEIHDSGTNLMSYSLDELGALKIKKALLPYYPKDDEENEGLTSFLFETIGNILSGGYTRCIMEVNELAIFPPGLMPLIEAYADFETPLELAGAATEPAA</sequence>
<feature type="repeat" description="TPR" evidence="1">
    <location>
        <begin position="15"/>
        <end position="48"/>
    </location>
</feature>
<evidence type="ECO:0000313" key="2">
    <source>
        <dbReference type="EMBL" id="MEA0970401.1"/>
    </source>
</evidence>